<reference evidence="3" key="1">
    <citation type="submission" date="2016-06" db="UniProtKB">
        <authorList>
            <consortium name="WormBaseParasite"/>
        </authorList>
    </citation>
    <scope>IDENTIFICATION</scope>
</reference>
<sequence length="72" mass="8150">MEPGCLDEVVSFSEPSLSGLSVHSKNPFLPSVCFNTSSDWEELVSPYLYVALKNVFYSFCVFQTKWTLSFVD</sequence>
<keyword evidence="2" id="KW-1185">Reference proteome</keyword>
<dbReference type="Proteomes" id="UP000271098">
    <property type="component" value="Unassembled WGS sequence"/>
</dbReference>
<reference evidence="1 2" key="2">
    <citation type="submission" date="2018-11" db="EMBL/GenBank/DDBJ databases">
        <authorList>
            <consortium name="Pathogen Informatics"/>
        </authorList>
    </citation>
    <scope>NUCLEOTIDE SEQUENCE [LARGE SCALE GENOMIC DNA]</scope>
</reference>
<evidence type="ECO:0000313" key="1">
    <source>
        <dbReference type="EMBL" id="VDN35711.1"/>
    </source>
</evidence>
<evidence type="ECO:0000313" key="3">
    <source>
        <dbReference type="WBParaSite" id="GPUH_0002030801-mRNA-1"/>
    </source>
</evidence>
<gene>
    <name evidence="1" type="ORF">GPUH_LOCUS20286</name>
</gene>
<dbReference type="WBParaSite" id="GPUH_0002030801-mRNA-1">
    <property type="protein sequence ID" value="GPUH_0002030801-mRNA-1"/>
    <property type="gene ID" value="GPUH_0002030801"/>
</dbReference>
<organism evidence="3">
    <name type="scientific">Gongylonema pulchrum</name>
    <dbReference type="NCBI Taxonomy" id="637853"/>
    <lineage>
        <taxon>Eukaryota</taxon>
        <taxon>Metazoa</taxon>
        <taxon>Ecdysozoa</taxon>
        <taxon>Nematoda</taxon>
        <taxon>Chromadorea</taxon>
        <taxon>Rhabditida</taxon>
        <taxon>Spirurina</taxon>
        <taxon>Spiruromorpha</taxon>
        <taxon>Spiruroidea</taxon>
        <taxon>Gongylonematidae</taxon>
        <taxon>Gongylonema</taxon>
    </lineage>
</organism>
<proteinExistence type="predicted"/>
<accession>A0A183EH42</accession>
<dbReference type="AlphaFoldDB" id="A0A183EH42"/>
<protein>
    <submittedName>
        <fullName evidence="3">Ovule protein</fullName>
    </submittedName>
</protein>
<evidence type="ECO:0000313" key="2">
    <source>
        <dbReference type="Proteomes" id="UP000271098"/>
    </source>
</evidence>
<name>A0A183EH42_9BILA</name>
<dbReference type="EMBL" id="UYRT01090118">
    <property type="protein sequence ID" value="VDN35711.1"/>
    <property type="molecule type" value="Genomic_DNA"/>
</dbReference>